<comment type="similarity">
    <text evidence="1">Belongs to the ABC transporter superfamily.</text>
</comment>
<dbReference type="GO" id="GO:0016887">
    <property type="term" value="F:ATP hydrolysis activity"/>
    <property type="evidence" value="ECO:0007669"/>
    <property type="project" value="InterPro"/>
</dbReference>
<evidence type="ECO:0000313" key="7">
    <source>
        <dbReference type="Proteomes" id="UP000254720"/>
    </source>
</evidence>
<dbReference type="InterPro" id="IPR003439">
    <property type="entry name" value="ABC_transporter-like_ATP-bd"/>
</dbReference>
<keyword evidence="2" id="KW-0813">Transport</keyword>
<dbReference type="SUPFAM" id="SSF52540">
    <property type="entry name" value="P-loop containing nucleoside triphosphate hydrolases"/>
    <property type="match status" value="1"/>
</dbReference>
<reference evidence="6 7" key="1">
    <citation type="submission" date="2018-07" db="EMBL/GenBank/DDBJ databases">
        <title>Genomic Encyclopedia of Type Strains, Phase IV (KMG-IV): sequencing the most valuable type-strain genomes for metagenomic binning, comparative biology and taxonomic classification.</title>
        <authorList>
            <person name="Goeker M."/>
        </authorList>
    </citation>
    <scope>NUCLEOTIDE SEQUENCE [LARGE SCALE GENOMIC DNA]</scope>
    <source>
        <strain evidence="6 7">DSM 16500</strain>
    </source>
</reference>
<dbReference type="InterPro" id="IPR050683">
    <property type="entry name" value="Bact_Polysacc_Export_ATP-bd"/>
</dbReference>
<dbReference type="PANTHER" id="PTHR46743:SF2">
    <property type="entry name" value="TEICHOIC ACIDS EXPORT ATP-BINDING PROTEIN TAGH"/>
    <property type="match status" value="1"/>
</dbReference>
<sequence length="496" mass="54627">MSKDEVAVRVENVSKIYQLRGTPEDKLFFLIKSVLARLWPGFKKTNAKHSHGHREFYALNNVSFEIKKGESWGFVGVNGSGKSTLLKIISGNLRLSTGRVEVDGKVAILDYGSGFNGDFTGRENVFIKGTILGLTKKQIQERLDSIIEFAEIGDFINQPVKTYSSGMVSRLGFAIMAHVDADIIITDEALAVGDVFFVQKCMKFIRSFLKKGTFLFVSHSTNDVLSLCQNAMWLEHGVIKAIGPAPSVTQNYLDQQHLDYVKNLSKGESELQQKSNVIEIIKSEIALEQSALSKLMDYKISEYLIDGQLNHTNNVNLFNDIEILPCELEDNIGTGEASITKVTLCDKAGTALLSTRGGEIVTLNIKILAKCELQSPMIGFQALDSFGQVLFADNSYLVTKNQRVAIKAGTTFVAEFTYQMPLLPTGEYTIRVAIAVGEEEGNAVLLQTINKALVFRSVNAYTMQGLVGIPMQSTEIRSNPLNQAALTKWHSSATVG</sequence>
<proteinExistence type="inferred from homology"/>
<accession>A0A370GZP3</accession>
<dbReference type="InterPro" id="IPR027417">
    <property type="entry name" value="P-loop_NTPase"/>
</dbReference>
<dbReference type="CDD" id="cd10147">
    <property type="entry name" value="Wzt_C-like"/>
    <property type="match status" value="1"/>
</dbReference>
<dbReference type="GO" id="GO:0005524">
    <property type="term" value="F:ATP binding"/>
    <property type="evidence" value="ECO:0007669"/>
    <property type="project" value="UniProtKB-KW"/>
</dbReference>
<dbReference type="OrthoDB" id="9778870at2"/>
<evidence type="ECO:0000313" key="6">
    <source>
        <dbReference type="EMBL" id="RDI48134.1"/>
    </source>
</evidence>
<comment type="caution">
    <text evidence="6">The sequence shown here is derived from an EMBL/GenBank/DDBJ whole genome shotgun (WGS) entry which is preliminary data.</text>
</comment>
<dbReference type="Pfam" id="PF14524">
    <property type="entry name" value="Wzt_C"/>
    <property type="match status" value="1"/>
</dbReference>
<dbReference type="CDD" id="cd03220">
    <property type="entry name" value="ABC_KpsT_Wzt"/>
    <property type="match status" value="1"/>
</dbReference>
<dbReference type="GO" id="GO:0016020">
    <property type="term" value="C:membrane"/>
    <property type="evidence" value="ECO:0007669"/>
    <property type="project" value="InterPro"/>
</dbReference>
<keyword evidence="7" id="KW-1185">Reference proteome</keyword>
<protein>
    <submittedName>
        <fullName evidence="6">Lipopolysaccharide transport system ATP-binding protein</fullName>
    </submittedName>
</protein>
<dbReference type="SMART" id="SM00382">
    <property type="entry name" value="AAA"/>
    <property type="match status" value="1"/>
</dbReference>
<dbReference type="InterPro" id="IPR029439">
    <property type="entry name" value="Wzt_C"/>
</dbReference>
<feature type="domain" description="ABC transporter" evidence="5">
    <location>
        <begin position="42"/>
        <end position="261"/>
    </location>
</feature>
<dbReference type="GO" id="GO:0140359">
    <property type="term" value="F:ABC-type transporter activity"/>
    <property type="evidence" value="ECO:0007669"/>
    <property type="project" value="InterPro"/>
</dbReference>
<dbReference type="Proteomes" id="UP000254720">
    <property type="component" value="Unassembled WGS sequence"/>
</dbReference>
<dbReference type="RefSeq" id="WP_114833610.1">
    <property type="nucleotide sequence ID" value="NZ_LR699114.1"/>
</dbReference>
<dbReference type="AlphaFoldDB" id="A0A370GZP3"/>
<dbReference type="Gene3D" id="2.70.50.60">
    <property type="entry name" value="abc- transporter (atp binding component) like domain"/>
    <property type="match status" value="1"/>
</dbReference>
<evidence type="ECO:0000256" key="1">
    <source>
        <dbReference type="ARBA" id="ARBA00005417"/>
    </source>
</evidence>
<gene>
    <name evidence="6" type="ORF">C8D86_10399</name>
</gene>
<keyword evidence="3" id="KW-0547">Nucleotide-binding</keyword>
<evidence type="ECO:0000256" key="4">
    <source>
        <dbReference type="ARBA" id="ARBA00022840"/>
    </source>
</evidence>
<dbReference type="PROSITE" id="PS50893">
    <property type="entry name" value="ABC_TRANSPORTER_2"/>
    <property type="match status" value="1"/>
</dbReference>
<evidence type="ECO:0000256" key="3">
    <source>
        <dbReference type="ARBA" id="ARBA00022741"/>
    </source>
</evidence>
<keyword evidence="4 6" id="KW-0067">ATP-binding</keyword>
<organism evidence="6 7">
    <name type="scientific">Aquicella lusitana</name>
    <dbReference type="NCBI Taxonomy" id="254246"/>
    <lineage>
        <taxon>Bacteria</taxon>
        <taxon>Pseudomonadati</taxon>
        <taxon>Pseudomonadota</taxon>
        <taxon>Gammaproteobacteria</taxon>
        <taxon>Legionellales</taxon>
        <taxon>Coxiellaceae</taxon>
        <taxon>Aquicella</taxon>
    </lineage>
</organism>
<evidence type="ECO:0000259" key="5">
    <source>
        <dbReference type="PROSITE" id="PS50893"/>
    </source>
</evidence>
<dbReference type="EMBL" id="QQAX01000003">
    <property type="protein sequence ID" value="RDI48134.1"/>
    <property type="molecule type" value="Genomic_DNA"/>
</dbReference>
<dbReference type="PANTHER" id="PTHR46743">
    <property type="entry name" value="TEICHOIC ACIDS EXPORT ATP-BINDING PROTEIN TAGH"/>
    <property type="match status" value="1"/>
</dbReference>
<name>A0A370GZP3_9COXI</name>
<dbReference type="Gene3D" id="3.40.50.300">
    <property type="entry name" value="P-loop containing nucleotide triphosphate hydrolases"/>
    <property type="match status" value="1"/>
</dbReference>
<evidence type="ECO:0000256" key="2">
    <source>
        <dbReference type="ARBA" id="ARBA00022448"/>
    </source>
</evidence>
<dbReference type="InterPro" id="IPR003593">
    <property type="entry name" value="AAA+_ATPase"/>
</dbReference>
<dbReference type="InterPro" id="IPR015860">
    <property type="entry name" value="ABC_transpr_TagH-like"/>
</dbReference>
<dbReference type="Pfam" id="PF00005">
    <property type="entry name" value="ABC_tran"/>
    <property type="match status" value="1"/>
</dbReference>